<accession>A0A1M5UE91</accession>
<dbReference type="AlphaFoldDB" id="A0A1M5UE91"/>
<dbReference type="EMBL" id="FQXG01000003">
    <property type="protein sequence ID" value="SHH60973.1"/>
    <property type="molecule type" value="Genomic_DNA"/>
</dbReference>
<name>A0A1M5UE91_9GAMM</name>
<dbReference type="Proteomes" id="UP000184268">
    <property type="component" value="Unassembled WGS sequence"/>
</dbReference>
<gene>
    <name evidence="1" type="ORF">SAMN02745129_2514</name>
</gene>
<proteinExistence type="predicted"/>
<dbReference type="STRING" id="299255.SAMN02745129_2514"/>
<organism evidence="1 2">
    <name type="scientific">Ferrimonas marina</name>
    <dbReference type="NCBI Taxonomy" id="299255"/>
    <lineage>
        <taxon>Bacteria</taxon>
        <taxon>Pseudomonadati</taxon>
        <taxon>Pseudomonadota</taxon>
        <taxon>Gammaproteobacteria</taxon>
        <taxon>Alteromonadales</taxon>
        <taxon>Ferrimonadaceae</taxon>
        <taxon>Ferrimonas</taxon>
    </lineage>
</organism>
<evidence type="ECO:0000313" key="2">
    <source>
        <dbReference type="Proteomes" id="UP000184268"/>
    </source>
</evidence>
<sequence>MDLSELHQALVSKLGSNQVIHSAMGTLGALIPILYQHLDHAKPAADPSAAIAEAELAMEQLKALAGPEAVQKQLERRMAALNSKLGQMAEVEGVHLAAIHLWGAERQIIKTMGDAGGLIYALNRYQNQQSGTLSMVINALVECQVMCTRLHYLFDDQAIRLHKEKGLQRLRQTL</sequence>
<keyword evidence="2" id="KW-1185">Reference proteome</keyword>
<reference evidence="1 2" key="1">
    <citation type="submission" date="2016-11" db="EMBL/GenBank/DDBJ databases">
        <authorList>
            <person name="Jaros S."/>
            <person name="Januszkiewicz K."/>
            <person name="Wedrychowicz H."/>
        </authorList>
    </citation>
    <scope>NUCLEOTIDE SEQUENCE [LARGE SCALE GENOMIC DNA]</scope>
    <source>
        <strain evidence="1 2">DSM 16917</strain>
    </source>
</reference>
<evidence type="ECO:0000313" key="1">
    <source>
        <dbReference type="EMBL" id="SHH60973.1"/>
    </source>
</evidence>
<protein>
    <submittedName>
        <fullName evidence="1">Uncharacterized protein</fullName>
    </submittedName>
</protein>